<dbReference type="KEGG" id="ams:AMIS_5600"/>
<dbReference type="RefSeq" id="WP_014440680.1">
    <property type="nucleotide sequence ID" value="NC_017093.1"/>
</dbReference>
<dbReference type="Proteomes" id="UP000007882">
    <property type="component" value="Chromosome"/>
</dbReference>
<evidence type="ECO:0000256" key="1">
    <source>
        <dbReference type="SAM" id="Phobius"/>
    </source>
</evidence>
<sequence>MPDRIEELFADLRAETLPTVMPPGTGPLRRAARRRRAALSAAAAVAVLAVSGLVAVIRPGDTATPAAAPAISAAPVTEDSEDVATALGIDPDSPDPGALAVFDPGDGLISTTRDLLGGRYDMKMVCFGAGTIDVTVGSTEASVGCDTGQSTVLTVPFTVAKPGATVPITIRPHVAGRGKAFFGYLPVLSVADRTPYLQAAEAMLPEFDQQRSVAAENFFLDHHNKSVDWATEAGRYRIRAACAGHGSATLTVARMNDGVTFGPKSVPVRCGTTKSLTYDLTSGGLSIELSPDTEALGRSAGAILVEKA</sequence>
<reference evidence="2 3" key="1">
    <citation type="submission" date="2012-02" db="EMBL/GenBank/DDBJ databases">
        <title>Complete genome sequence of Actinoplanes missouriensis 431 (= NBRC 102363).</title>
        <authorList>
            <person name="Ohnishi Y."/>
            <person name="Ishikawa J."/>
            <person name="Sekine M."/>
            <person name="Hosoyama A."/>
            <person name="Harada T."/>
            <person name="Narita H."/>
            <person name="Hata T."/>
            <person name="Konno Y."/>
            <person name="Tutikane K."/>
            <person name="Fujita N."/>
            <person name="Horinouchi S."/>
            <person name="Hayakawa M."/>
        </authorList>
    </citation>
    <scope>NUCLEOTIDE SEQUENCE [LARGE SCALE GENOMIC DNA]</scope>
    <source>
        <strain evidence="3">ATCC 14538 / DSM 43046 / CBS 188.64 / JCM 3121 / NBRC 102363 / NCIMB 12654 / NRRL B-3342 / UNCC 431</strain>
    </source>
</reference>
<protein>
    <submittedName>
        <fullName evidence="2">Uncharacterized protein</fullName>
    </submittedName>
</protein>
<keyword evidence="1" id="KW-1133">Transmembrane helix</keyword>
<dbReference type="OrthoDB" id="3297549at2"/>
<feature type="transmembrane region" description="Helical" evidence="1">
    <location>
        <begin position="37"/>
        <end position="57"/>
    </location>
</feature>
<evidence type="ECO:0000313" key="2">
    <source>
        <dbReference type="EMBL" id="BAL85780.1"/>
    </source>
</evidence>
<dbReference type="AlphaFoldDB" id="I0GYE3"/>
<dbReference type="PATRIC" id="fig|512565.3.peg.561"/>
<gene>
    <name evidence="2" type="ordered locus">AMIS_5600</name>
</gene>
<organism evidence="2 3">
    <name type="scientific">Actinoplanes missouriensis (strain ATCC 14538 / DSM 43046 / CBS 188.64 / JCM 3121 / NBRC 102363 / NCIMB 12654 / NRRL B-3342 / UNCC 431)</name>
    <dbReference type="NCBI Taxonomy" id="512565"/>
    <lineage>
        <taxon>Bacteria</taxon>
        <taxon>Bacillati</taxon>
        <taxon>Actinomycetota</taxon>
        <taxon>Actinomycetes</taxon>
        <taxon>Micromonosporales</taxon>
        <taxon>Micromonosporaceae</taxon>
        <taxon>Actinoplanes</taxon>
    </lineage>
</organism>
<keyword evidence="1" id="KW-0472">Membrane</keyword>
<keyword evidence="3" id="KW-1185">Reference proteome</keyword>
<dbReference type="EMBL" id="AP012319">
    <property type="protein sequence ID" value="BAL85780.1"/>
    <property type="molecule type" value="Genomic_DNA"/>
</dbReference>
<dbReference type="HOGENOM" id="CLU_923266_0_0_11"/>
<dbReference type="STRING" id="512565.AMIS_5600"/>
<name>I0GYE3_ACTM4</name>
<keyword evidence="1" id="KW-0812">Transmembrane</keyword>
<accession>I0GYE3</accession>
<proteinExistence type="predicted"/>
<evidence type="ECO:0000313" key="3">
    <source>
        <dbReference type="Proteomes" id="UP000007882"/>
    </source>
</evidence>